<dbReference type="AlphaFoldDB" id="A0A2S5RA90"/>
<protein>
    <submittedName>
        <fullName evidence="1">Uncharacterized protein</fullName>
    </submittedName>
</protein>
<name>A0A2S5RA90_9PROT</name>
<evidence type="ECO:0000313" key="2">
    <source>
        <dbReference type="Proteomes" id="UP000239425"/>
    </source>
</evidence>
<reference evidence="1 2" key="1">
    <citation type="submission" date="2017-11" db="EMBL/GenBank/DDBJ databases">
        <title>Comparative genomic analysis of Holospora spp., intranuclear symbionts of paramecia.</title>
        <authorList>
            <person name="Garushyants S.K."/>
            <person name="Beliavskaya A."/>
            <person name="Malko D.B."/>
            <person name="Logacheva M.D."/>
            <person name="Rautian M.S."/>
            <person name="Gelfand M.S."/>
        </authorList>
    </citation>
    <scope>NUCLEOTIDE SEQUENCE [LARGE SCALE GENOMIC DNA]</scope>
    <source>
        <strain evidence="2">02AZ16</strain>
    </source>
</reference>
<dbReference type="EMBL" id="PHHC01000079">
    <property type="protein sequence ID" value="PPE04045.1"/>
    <property type="molecule type" value="Genomic_DNA"/>
</dbReference>
<comment type="caution">
    <text evidence="1">The sequence shown here is derived from an EMBL/GenBank/DDBJ whole genome shotgun (WGS) entry which is preliminary data.</text>
</comment>
<proteinExistence type="predicted"/>
<sequence length="50" mass="5828">MILDRGPYNISIEIKKPLLREAFSCIIFPPYRLNKNSITRVEEHERTGAP</sequence>
<gene>
    <name evidence="1" type="ORF">HCUR_00580</name>
</gene>
<dbReference type="Proteomes" id="UP000239425">
    <property type="component" value="Unassembled WGS sequence"/>
</dbReference>
<keyword evidence="2" id="KW-1185">Reference proteome</keyword>
<accession>A0A2S5RA90</accession>
<organism evidence="1 2">
    <name type="scientific">Holospora curviuscula</name>
    <dbReference type="NCBI Taxonomy" id="1082868"/>
    <lineage>
        <taxon>Bacteria</taxon>
        <taxon>Pseudomonadati</taxon>
        <taxon>Pseudomonadota</taxon>
        <taxon>Alphaproteobacteria</taxon>
        <taxon>Holosporales</taxon>
        <taxon>Holosporaceae</taxon>
        <taxon>Holospora</taxon>
    </lineage>
</organism>
<evidence type="ECO:0000313" key="1">
    <source>
        <dbReference type="EMBL" id="PPE04045.1"/>
    </source>
</evidence>